<dbReference type="Pfam" id="PF01934">
    <property type="entry name" value="HepT-like"/>
    <property type="match status" value="1"/>
</dbReference>
<evidence type="ECO:0000256" key="4">
    <source>
        <dbReference type="ARBA" id="ARBA00022741"/>
    </source>
</evidence>
<proteinExistence type="predicted"/>
<comment type="caution">
    <text evidence="6">The sequence shown here is derived from an EMBL/GenBank/DDBJ whole genome shotgun (WGS) entry which is preliminary data.</text>
</comment>
<dbReference type="PANTHER" id="PTHR34139:SF1">
    <property type="entry name" value="RNASE MJ1380-RELATED"/>
    <property type="match status" value="1"/>
</dbReference>
<sequence>MDARDRQALVDIRGVLDRSLGYPIDNEETFLAKAYLQDAVIRCLEILGEATKRLSPEFRRLHPALPWRAMAGMRDDLIHAYDQVDLEEVWMAYQRFAEIRRQIDAILNQS</sequence>
<keyword evidence="2" id="KW-1277">Toxin-antitoxin system</keyword>
<keyword evidence="1" id="KW-0597">Phosphoprotein</keyword>
<dbReference type="EMBL" id="JAYGHY010000013">
    <property type="protein sequence ID" value="MEA5442076.1"/>
    <property type="molecule type" value="Genomic_DNA"/>
</dbReference>
<evidence type="ECO:0000256" key="3">
    <source>
        <dbReference type="ARBA" id="ARBA00022722"/>
    </source>
</evidence>
<keyword evidence="3" id="KW-0540">Nuclease</keyword>
<name>A0ABU5SUD3_9CYAN</name>
<keyword evidence="5" id="KW-0378">Hydrolase</keyword>
<evidence type="ECO:0000256" key="5">
    <source>
        <dbReference type="ARBA" id="ARBA00022801"/>
    </source>
</evidence>
<evidence type="ECO:0000313" key="6">
    <source>
        <dbReference type="EMBL" id="MEA5442076.1"/>
    </source>
</evidence>
<accession>A0ABU5SUD3</accession>
<dbReference type="InterPro" id="IPR051813">
    <property type="entry name" value="HepT_RNase_toxin"/>
</dbReference>
<evidence type="ECO:0000256" key="1">
    <source>
        <dbReference type="ARBA" id="ARBA00022553"/>
    </source>
</evidence>
<organism evidence="6 7">
    <name type="scientific">Cyanobium gracile UHCC 0281</name>
    <dbReference type="NCBI Taxonomy" id="3110309"/>
    <lineage>
        <taxon>Bacteria</taxon>
        <taxon>Bacillati</taxon>
        <taxon>Cyanobacteriota</taxon>
        <taxon>Cyanophyceae</taxon>
        <taxon>Synechococcales</taxon>
        <taxon>Prochlorococcaceae</taxon>
        <taxon>Cyanobium</taxon>
    </lineage>
</organism>
<dbReference type="Proteomes" id="UP001302329">
    <property type="component" value="Unassembled WGS sequence"/>
</dbReference>
<dbReference type="RefSeq" id="WP_323356172.1">
    <property type="nucleotide sequence ID" value="NZ_JAYGHY010000013.1"/>
</dbReference>
<keyword evidence="4" id="KW-0547">Nucleotide-binding</keyword>
<gene>
    <name evidence="6" type="ORF">VB739_05875</name>
</gene>
<reference evidence="6 7" key="1">
    <citation type="submission" date="2023-12" db="EMBL/GenBank/DDBJ databases">
        <title>Baltic Sea Cyanobacteria.</title>
        <authorList>
            <person name="Delbaje E."/>
            <person name="Fewer D.P."/>
            <person name="Shishido T.K."/>
        </authorList>
    </citation>
    <scope>NUCLEOTIDE SEQUENCE [LARGE SCALE GENOMIC DNA]</scope>
    <source>
        <strain evidence="6 7">UHCC 0281</strain>
    </source>
</reference>
<keyword evidence="7" id="KW-1185">Reference proteome</keyword>
<evidence type="ECO:0000313" key="7">
    <source>
        <dbReference type="Proteomes" id="UP001302329"/>
    </source>
</evidence>
<dbReference type="InterPro" id="IPR008201">
    <property type="entry name" value="HepT-like"/>
</dbReference>
<evidence type="ECO:0000256" key="2">
    <source>
        <dbReference type="ARBA" id="ARBA00022649"/>
    </source>
</evidence>
<dbReference type="PANTHER" id="PTHR34139">
    <property type="entry name" value="UPF0331 PROTEIN MJ0127"/>
    <property type="match status" value="1"/>
</dbReference>
<protein>
    <submittedName>
        <fullName evidence="6">HepT-like ribonuclease domain-containing protein</fullName>
    </submittedName>
</protein>